<dbReference type="EMBL" id="JAWIIV010000002">
    <property type="protein sequence ID" value="MEC4718447.1"/>
    <property type="molecule type" value="Genomic_DNA"/>
</dbReference>
<dbReference type="RefSeq" id="WP_326505168.1">
    <property type="nucleotide sequence ID" value="NZ_JAWIIV010000002.1"/>
</dbReference>
<proteinExistence type="predicted"/>
<reference evidence="1 2" key="1">
    <citation type="submission" date="2023-10" db="EMBL/GenBank/DDBJ databases">
        <title>Noviherbaspirillum sp. CPCC 100848 genome assembly.</title>
        <authorList>
            <person name="Li X.Y."/>
            <person name="Fang X.M."/>
        </authorList>
    </citation>
    <scope>NUCLEOTIDE SEQUENCE [LARGE SCALE GENOMIC DNA]</scope>
    <source>
        <strain evidence="1 2">CPCC 100848</strain>
    </source>
</reference>
<name>A0ABU6J492_9BURK</name>
<comment type="caution">
    <text evidence="1">The sequence shown here is derived from an EMBL/GenBank/DDBJ whole genome shotgun (WGS) entry which is preliminary data.</text>
</comment>
<accession>A0ABU6J492</accession>
<protein>
    <recommendedName>
        <fullName evidence="3">Transposase</fullName>
    </recommendedName>
</protein>
<keyword evidence="2" id="KW-1185">Reference proteome</keyword>
<organism evidence="1 2">
    <name type="scientific">Noviherbaspirillum album</name>
    <dbReference type="NCBI Taxonomy" id="3080276"/>
    <lineage>
        <taxon>Bacteria</taxon>
        <taxon>Pseudomonadati</taxon>
        <taxon>Pseudomonadota</taxon>
        <taxon>Betaproteobacteria</taxon>
        <taxon>Burkholderiales</taxon>
        <taxon>Oxalobacteraceae</taxon>
        <taxon>Noviherbaspirillum</taxon>
    </lineage>
</organism>
<sequence length="91" mass="9932">MLVSVWPIALAQVLHLGHMMALGNLSSSKLAGIKEAMTEAGLGTFTHSIVQTSTTIEQAFYKMKTFHRKVFKRSVDGLSIVIEGWRGLLSG</sequence>
<gene>
    <name evidence="1" type="ORF">RY831_04770</name>
</gene>
<evidence type="ECO:0000313" key="2">
    <source>
        <dbReference type="Proteomes" id="UP001352263"/>
    </source>
</evidence>
<evidence type="ECO:0000313" key="1">
    <source>
        <dbReference type="EMBL" id="MEC4718447.1"/>
    </source>
</evidence>
<dbReference type="Proteomes" id="UP001352263">
    <property type="component" value="Unassembled WGS sequence"/>
</dbReference>
<evidence type="ECO:0008006" key="3">
    <source>
        <dbReference type="Google" id="ProtNLM"/>
    </source>
</evidence>